<keyword evidence="4" id="KW-0067">ATP-binding</keyword>
<dbReference type="SUPFAM" id="SSF52047">
    <property type="entry name" value="RNI-like"/>
    <property type="match status" value="1"/>
</dbReference>
<dbReference type="Gene3D" id="3.40.50.300">
    <property type="entry name" value="P-loop containing nucleotide triphosphate hydrolases"/>
    <property type="match status" value="1"/>
</dbReference>
<dbReference type="SMART" id="SM00382">
    <property type="entry name" value="AAA"/>
    <property type="match status" value="1"/>
</dbReference>
<proteinExistence type="inferred from homology"/>
<evidence type="ECO:0000313" key="6">
    <source>
        <dbReference type="EMBL" id="CAI9261481.1"/>
    </source>
</evidence>
<evidence type="ECO:0000313" key="7">
    <source>
        <dbReference type="Proteomes" id="UP001177003"/>
    </source>
</evidence>
<feature type="domain" description="AAA+ ATPase" evidence="5">
    <location>
        <begin position="170"/>
        <end position="315"/>
    </location>
</feature>
<dbReference type="Proteomes" id="UP001177003">
    <property type="component" value="Chromosome 0"/>
</dbReference>
<dbReference type="Gene3D" id="3.80.10.10">
    <property type="entry name" value="Ribonuclease Inhibitor"/>
    <property type="match status" value="4"/>
</dbReference>
<evidence type="ECO:0000256" key="2">
    <source>
        <dbReference type="ARBA" id="ARBA00022614"/>
    </source>
</evidence>
<keyword evidence="3" id="KW-0611">Plant defense</keyword>
<dbReference type="InterPro" id="IPR002182">
    <property type="entry name" value="NB-ARC"/>
</dbReference>
<protein>
    <recommendedName>
        <fullName evidence="5">AAA+ ATPase domain-containing protein</fullName>
    </recommendedName>
</protein>
<dbReference type="InterPro" id="IPR050905">
    <property type="entry name" value="Plant_NBS-LRR"/>
</dbReference>
<dbReference type="Gene3D" id="1.10.8.430">
    <property type="entry name" value="Helical domain of apoptotic protease-activating factors"/>
    <property type="match status" value="1"/>
</dbReference>
<dbReference type="Pfam" id="PF00931">
    <property type="entry name" value="NB-ARC"/>
    <property type="match status" value="1"/>
</dbReference>
<keyword evidence="4" id="KW-0547">Nucleotide-binding</keyword>
<comment type="similarity">
    <text evidence="1">Belongs to the disease resistance NB-LRR family.</text>
</comment>
<dbReference type="SUPFAM" id="SSF52540">
    <property type="entry name" value="P-loop containing nucleoside triphosphate hydrolases"/>
    <property type="match status" value="1"/>
</dbReference>
<dbReference type="InterPro" id="IPR032675">
    <property type="entry name" value="LRR_dom_sf"/>
</dbReference>
<gene>
    <name evidence="6" type="ORF">LSALG_LOCUS2269</name>
</gene>
<dbReference type="InterPro" id="IPR027417">
    <property type="entry name" value="P-loop_NTPase"/>
</dbReference>
<dbReference type="GO" id="GO:0043531">
    <property type="term" value="F:ADP binding"/>
    <property type="evidence" value="ECO:0007669"/>
    <property type="project" value="InterPro"/>
</dbReference>
<keyword evidence="7" id="KW-1185">Reference proteome</keyword>
<dbReference type="SUPFAM" id="SSF52058">
    <property type="entry name" value="L domain-like"/>
    <property type="match status" value="1"/>
</dbReference>
<keyword evidence="2" id="KW-0433">Leucine-rich repeat</keyword>
<dbReference type="InterPro" id="IPR042197">
    <property type="entry name" value="Apaf_helical"/>
</dbReference>
<dbReference type="PANTHER" id="PTHR33463:SF96">
    <property type="entry name" value="LEUCINE-RICH REPEAT DOMAIN, L DOMAIN-LIKE PROTEIN-RELATED"/>
    <property type="match status" value="1"/>
</dbReference>
<organism evidence="6 7">
    <name type="scientific">Lactuca saligna</name>
    <name type="common">Willowleaf lettuce</name>
    <dbReference type="NCBI Taxonomy" id="75948"/>
    <lineage>
        <taxon>Eukaryota</taxon>
        <taxon>Viridiplantae</taxon>
        <taxon>Streptophyta</taxon>
        <taxon>Embryophyta</taxon>
        <taxon>Tracheophyta</taxon>
        <taxon>Spermatophyta</taxon>
        <taxon>Magnoliopsida</taxon>
        <taxon>eudicotyledons</taxon>
        <taxon>Gunneridae</taxon>
        <taxon>Pentapetalae</taxon>
        <taxon>asterids</taxon>
        <taxon>campanulids</taxon>
        <taxon>Asterales</taxon>
        <taxon>Asteraceae</taxon>
        <taxon>Cichorioideae</taxon>
        <taxon>Cichorieae</taxon>
        <taxon>Lactucinae</taxon>
        <taxon>Lactuca</taxon>
    </lineage>
</organism>
<name>A0AA35Y7D4_LACSI</name>
<dbReference type="GO" id="GO:0005524">
    <property type="term" value="F:ATP binding"/>
    <property type="evidence" value="ECO:0007669"/>
    <property type="project" value="UniProtKB-KW"/>
</dbReference>
<dbReference type="InterPro" id="IPR057135">
    <property type="entry name" value="At4g27190-like_LRR"/>
</dbReference>
<reference evidence="6" key="1">
    <citation type="submission" date="2023-04" db="EMBL/GenBank/DDBJ databases">
        <authorList>
            <person name="Vijverberg K."/>
            <person name="Xiong W."/>
            <person name="Schranz E."/>
        </authorList>
    </citation>
    <scope>NUCLEOTIDE SEQUENCE</scope>
</reference>
<sequence length="1726" mass="196517">MEAANEILKQVVPILMIPVNNYLRYIISSTQYVRDMTIKLRELNEASVGIKEHMTRNTSSHLEVPAQVSGWLDDVEKINRKGENVPREVGGCVNLKIRLKAGRNAFEISEEIDSVMRRLSLITWTDHPIPLGRVESMQASTSTPSIEHDEFQSREVTFVEALKALGPNHKGHMIALCGMGGVGKTTMMKKIKNFVEKKKMFNYVVMAVIGENTNPIAIQKAIADYLCIELNESTKPARADKLRQWFKDNSDGGKNKFLVILDDVWEFVDLEDIGLSTPLLNEGVNFKVLLTSRKRDICNMMGVEANSILNVKVLEEVEAQNLFLQFVEIADRELHQIEVDIARKCCGLPISIKTIALTLRNKSKDSWKDALARLEEHDIENVVNEVFEMSYRNLQDEETKSIFLLCGLFPEDFDIHTEELMRYGWGLNLFKKMYTIRRARTRLNACIDRLMDSNLLIESNFVGCVKMHDLVRAFVLDMYCKAEHASIVNHGNMSGWPKNNMNNSCKTISLTCDSIFEFPGDLKFPNLTVLKLMHGDKSLRFPHDFYKGMEKLQVISYDEMKYPLLPSLPQCSINLRVLHLHQCSLKMFDCSSIGNMLNLEVLSFAKSCIEWLPSTIGNLKKLRLLDLRDCNGLRIEQGVLKKLVELEELYIGNAYGFRDDNCNEMAERSNNLYALEFEFFNNNAQVKNMSFENLEQFKISVGRSLDGNISKSSHSYENTLQLVTNKCEILDSKLNELFVKTEVLCLSVDCMNELEDVEVKSTHPRQSSSFCNLRVLIVSQCGMLTYLFKLCVANTLSNLEHMEVYECDSMEELINNGTDGSGKDTILFPKLKFLSLGGLPKLLGLCNNVNIIKLPQLVELKLKGIPRFTCIYTQNKMETSSLLKDEIVIPKLETLQIDDMENLKEIWPHQLSIGEEVKLREIEVRNCDKLVNLFPYNPMCLLHHLEELEVENCGSIESLFNIDLDCVGEIGGEVCISGSLRSIGVMEVKKLREVWRIKGTNNSQSLICGFQAVESISIKRCVRFRNVFTPTTANFDLRALSNILIYECGANRGNDESKESSQEKEQTNILLREETFGSISNVVLPSSVIHSFHNLHNLYLNKYEGVEVVFEIESPTSRELVTTHDNQQPLLPNLEDLNLNQMDNMSHVWKCNNWNRFSILQKQQPESPFRNLTTICIYRCRSIKYLFSPLMAELLSNLKKVKIEQCYGIEEVVSNRDDEDAELTTFTSTSTPTSTILFPHLHSLTLSFLKNLRCIGGGGAKDGNNEMSFNNTTTTSAFVDQFKFIEAGGVSWSLCQYSNEISVYGCDALSSVIPYYAVGLMQKLQVLKITFCNGMKEVLETQGMSSNNKSGCDEEIPRVNNVVMLPNLKILNIEWCGRLEHIFTFSALESLRQLQELTIRKCRSIKVIVKKEEDASSKEAVVFPRLKSIELEDLPELVGFFLGMNEFRWPSLDKAYILLENVALTFMLRIIRPYSRVYTVVPCYFRRNNLLQKLEKICVSNCEMVDEIFETALEGSRINRNSSSGDGRGFDESSQTTILVNLPNLTQLELKYLFHLTNIWKSNQWTIFEFPSLTRVDISWCNSLEHVFTSSMVSSLLQLQELSIFNCSRMEEVIVKDVDVAVEAEEESDGKRNEMLVLPCLTSLKLERLPCLKGFSLGNEEFSFPLLDTLIIKGCSEITTFTKGNSTAPQLKEIEISFGSFYAGENINSFIRINKRNSTKAKTLLM</sequence>
<dbReference type="InterPro" id="IPR003593">
    <property type="entry name" value="AAA+_ATPase"/>
</dbReference>
<evidence type="ECO:0000256" key="3">
    <source>
        <dbReference type="ARBA" id="ARBA00022821"/>
    </source>
</evidence>
<evidence type="ECO:0000259" key="5">
    <source>
        <dbReference type="SMART" id="SM00382"/>
    </source>
</evidence>
<dbReference type="Pfam" id="PF23247">
    <property type="entry name" value="LRR_RPS2"/>
    <property type="match status" value="6"/>
</dbReference>
<accession>A0AA35Y7D4</accession>
<dbReference type="PANTHER" id="PTHR33463">
    <property type="entry name" value="NB-ARC DOMAIN-CONTAINING PROTEIN-RELATED"/>
    <property type="match status" value="1"/>
</dbReference>
<dbReference type="GO" id="GO:0006952">
    <property type="term" value="P:defense response"/>
    <property type="evidence" value="ECO:0007669"/>
    <property type="project" value="UniProtKB-KW"/>
</dbReference>
<dbReference type="PRINTS" id="PR00364">
    <property type="entry name" value="DISEASERSIST"/>
</dbReference>
<evidence type="ECO:0000256" key="4">
    <source>
        <dbReference type="ARBA" id="ARBA00022840"/>
    </source>
</evidence>
<dbReference type="EMBL" id="OX465086">
    <property type="protein sequence ID" value="CAI9261481.1"/>
    <property type="molecule type" value="Genomic_DNA"/>
</dbReference>
<evidence type="ECO:0000256" key="1">
    <source>
        <dbReference type="ARBA" id="ARBA00008894"/>
    </source>
</evidence>